<protein>
    <recommendedName>
        <fullName evidence="3">NmrA-like domain-containing protein</fullName>
    </recommendedName>
</protein>
<dbReference type="GO" id="GO:0016491">
    <property type="term" value="F:oxidoreductase activity"/>
    <property type="evidence" value="ECO:0007669"/>
    <property type="project" value="UniProtKB-KW"/>
</dbReference>
<gene>
    <name evidence="4" type="ORF">TIFTF001_006749</name>
</gene>
<dbReference type="InterPro" id="IPR050608">
    <property type="entry name" value="NmrA-type/Isoflavone_red_sf"/>
</dbReference>
<dbReference type="SUPFAM" id="SSF51735">
    <property type="entry name" value="NAD(P)-binding Rossmann-fold domains"/>
    <property type="match status" value="1"/>
</dbReference>
<feature type="domain" description="NmrA-like" evidence="3">
    <location>
        <begin position="5"/>
        <end position="305"/>
    </location>
</feature>
<comment type="caution">
    <text evidence="4">The sequence shown here is derived from an EMBL/GenBank/DDBJ whole genome shotgun (WGS) entry which is preliminary data.</text>
</comment>
<reference evidence="4" key="1">
    <citation type="submission" date="2023-07" db="EMBL/GenBank/DDBJ databases">
        <title>draft genome sequence of fig (Ficus carica).</title>
        <authorList>
            <person name="Takahashi T."/>
            <person name="Nishimura K."/>
        </authorList>
    </citation>
    <scope>NUCLEOTIDE SEQUENCE</scope>
</reference>
<dbReference type="PANTHER" id="PTHR43349:SF34">
    <property type="entry name" value="PINORESINOL-LARICIRESINOL REDUCTASE 3-RELATED"/>
    <property type="match status" value="1"/>
</dbReference>
<keyword evidence="5" id="KW-1185">Reference proteome</keyword>
<dbReference type="CDD" id="cd05259">
    <property type="entry name" value="PCBER_SDR_a"/>
    <property type="match status" value="1"/>
</dbReference>
<evidence type="ECO:0000313" key="5">
    <source>
        <dbReference type="Proteomes" id="UP001187192"/>
    </source>
</evidence>
<organism evidence="4 5">
    <name type="scientific">Ficus carica</name>
    <name type="common">Common fig</name>
    <dbReference type="NCBI Taxonomy" id="3494"/>
    <lineage>
        <taxon>Eukaryota</taxon>
        <taxon>Viridiplantae</taxon>
        <taxon>Streptophyta</taxon>
        <taxon>Embryophyta</taxon>
        <taxon>Tracheophyta</taxon>
        <taxon>Spermatophyta</taxon>
        <taxon>Magnoliopsida</taxon>
        <taxon>eudicotyledons</taxon>
        <taxon>Gunneridae</taxon>
        <taxon>Pentapetalae</taxon>
        <taxon>rosids</taxon>
        <taxon>fabids</taxon>
        <taxon>Rosales</taxon>
        <taxon>Moraceae</taxon>
        <taxon>Ficeae</taxon>
        <taxon>Ficus</taxon>
    </lineage>
</organism>
<dbReference type="PANTHER" id="PTHR43349">
    <property type="entry name" value="PINORESINOL REDUCTASE-RELATED"/>
    <property type="match status" value="1"/>
</dbReference>
<evidence type="ECO:0000256" key="1">
    <source>
        <dbReference type="ARBA" id="ARBA00022857"/>
    </source>
</evidence>
<evidence type="ECO:0000259" key="3">
    <source>
        <dbReference type="Pfam" id="PF05368"/>
    </source>
</evidence>
<proteinExistence type="predicted"/>
<evidence type="ECO:0000256" key="2">
    <source>
        <dbReference type="ARBA" id="ARBA00023002"/>
    </source>
</evidence>
<dbReference type="InterPro" id="IPR008030">
    <property type="entry name" value="NmrA-like"/>
</dbReference>
<name>A0AA88D157_FICCA</name>
<dbReference type="EMBL" id="BTGU01000007">
    <property type="protein sequence ID" value="GMN37362.1"/>
    <property type="molecule type" value="Genomic_DNA"/>
</dbReference>
<accession>A0AA88D157</accession>
<dbReference type="Pfam" id="PF05368">
    <property type="entry name" value="NmrA"/>
    <property type="match status" value="1"/>
</dbReference>
<dbReference type="GO" id="GO:0009807">
    <property type="term" value="P:lignan biosynthetic process"/>
    <property type="evidence" value="ECO:0007669"/>
    <property type="project" value="UniProtKB-ARBA"/>
</dbReference>
<dbReference type="InterPro" id="IPR045312">
    <property type="entry name" value="PCBER-like"/>
</dbReference>
<dbReference type="Proteomes" id="UP001187192">
    <property type="component" value="Unassembled WGS sequence"/>
</dbReference>
<keyword evidence="1" id="KW-0521">NADP</keyword>
<evidence type="ECO:0000313" key="4">
    <source>
        <dbReference type="EMBL" id="GMN37362.1"/>
    </source>
</evidence>
<dbReference type="InterPro" id="IPR036291">
    <property type="entry name" value="NAD(P)-bd_dom_sf"/>
</dbReference>
<dbReference type="AlphaFoldDB" id="A0AA88D157"/>
<sequence length="331" mass="36804">MENSKSKVLIIGATGSLGHHLAECSLRFSHPTFALVRQSAFSDPLKSLKLRSLSDAGVTLLQGSLEDESSLADAVNRVDVVICAVATKDVLSQKLLIRIIAESGRIKRFIPAEFGCDADKTQVSDLDHGFYSKKSEIRRLIEAQGIPYTYICCNFFMRLFLPSLVQPGRTSPPRDKVTVFGHGNAKGVFVKEKDVAAFTIKAVDDPRTLNKALHLRPPGNVYSMNELVEIWEAKIGKKLERVFVSEQELLRRINGNGFFSLLANAETPYPDNMEMVFIYSAFVKGDQTYFDIESSGGVDGTKLTKTENKPRLSDHLIVGMFFSILSICWVF</sequence>
<keyword evidence="2" id="KW-0560">Oxidoreductase</keyword>
<dbReference type="Gene3D" id="3.40.50.720">
    <property type="entry name" value="NAD(P)-binding Rossmann-like Domain"/>
    <property type="match status" value="1"/>
</dbReference>
<dbReference type="Gene3D" id="3.90.25.10">
    <property type="entry name" value="UDP-galactose 4-epimerase, domain 1"/>
    <property type="match status" value="1"/>
</dbReference>